<dbReference type="SUPFAM" id="SSF52540">
    <property type="entry name" value="P-loop containing nucleoside triphosphate hydrolases"/>
    <property type="match status" value="1"/>
</dbReference>
<sequence length="183" mass="20334">MFVVLVTGASGAGKSAVSRWLAARGHDALSLDGYEGLCTWVDECGEAVQRPDHPSREWLSRHAWIWRPDVLDRLLEDARGRGTGTLWLAGHAENLEEVLDRFDLRVLLRIDQATLRSRLDDPSRGNDHGRVGASRAHVVATFEEFQSRLARCCEREVDATDELDVVGEALVRQVAPVRGRPGT</sequence>
<name>A0A6L9SJ83_9ACTN</name>
<accession>A0A6L9SJ83</accession>
<dbReference type="Proteomes" id="UP000475214">
    <property type="component" value="Unassembled WGS sequence"/>
</dbReference>
<dbReference type="EMBL" id="JAAGOA010000029">
    <property type="protein sequence ID" value="NEE04130.1"/>
    <property type="molecule type" value="Genomic_DNA"/>
</dbReference>
<organism evidence="1 2">
    <name type="scientific">Phytoactinopolyspora halotolerans</name>
    <dbReference type="NCBI Taxonomy" id="1981512"/>
    <lineage>
        <taxon>Bacteria</taxon>
        <taxon>Bacillati</taxon>
        <taxon>Actinomycetota</taxon>
        <taxon>Actinomycetes</taxon>
        <taxon>Jiangellales</taxon>
        <taxon>Jiangellaceae</taxon>
        <taxon>Phytoactinopolyspora</taxon>
    </lineage>
</organism>
<comment type="caution">
    <text evidence="1">The sequence shown here is derived from an EMBL/GenBank/DDBJ whole genome shotgun (WGS) entry which is preliminary data.</text>
</comment>
<evidence type="ECO:0000313" key="1">
    <source>
        <dbReference type="EMBL" id="NEE04130.1"/>
    </source>
</evidence>
<reference evidence="1 2" key="1">
    <citation type="submission" date="2020-02" db="EMBL/GenBank/DDBJ databases">
        <authorList>
            <person name="Li X.-J."/>
            <person name="Han X.-M."/>
        </authorList>
    </citation>
    <scope>NUCLEOTIDE SEQUENCE [LARGE SCALE GENOMIC DNA]</scope>
    <source>
        <strain evidence="1 2">CCTCC AB 2017055</strain>
    </source>
</reference>
<keyword evidence="2" id="KW-1185">Reference proteome</keyword>
<dbReference type="Gene3D" id="3.40.50.300">
    <property type="entry name" value="P-loop containing nucleotide triphosphate hydrolases"/>
    <property type="match status" value="1"/>
</dbReference>
<dbReference type="AlphaFoldDB" id="A0A6L9SJ83"/>
<gene>
    <name evidence="1" type="ORF">G1H10_28565</name>
</gene>
<dbReference type="Pfam" id="PF13238">
    <property type="entry name" value="AAA_18"/>
    <property type="match status" value="1"/>
</dbReference>
<dbReference type="RefSeq" id="WP_163744385.1">
    <property type="nucleotide sequence ID" value="NZ_JAAGOA010000029.1"/>
</dbReference>
<dbReference type="InterPro" id="IPR027417">
    <property type="entry name" value="P-loop_NTPase"/>
</dbReference>
<protein>
    <submittedName>
        <fullName evidence="1">AAA family ATPase</fullName>
    </submittedName>
</protein>
<evidence type="ECO:0000313" key="2">
    <source>
        <dbReference type="Proteomes" id="UP000475214"/>
    </source>
</evidence>
<proteinExistence type="predicted"/>